<keyword evidence="2" id="KW-0328">Glycosyltransferase</keyword>
<sequence length="350" mass="39085">MFSFLTTAYRTEDVLERMISSVLAQTMTDWELVIVDNGWSDAIADVVRPHLSDRRVTFVRQENRGAAGGTMAAAAEARGRFLVPLNSDDALEPQFCRRMADLVEQTPDVAAVTCDAYLFVDPGEQRMVRTYLRNPAARRRSDPAKRLSVADVIDGPCPYYSAAIRKDVWESLGGLASDTPMVDDLAFWLRALAADHDVRMIPDVLARFRVETDSVSRPAEAARAEEFEVQRERALIRAVETSGDADAQAALDRVLRKLRYVQSLRRARLAFRAGDVEDARRHVGVAFGQQRTARSAGLLLSLRLAPGVLRRMHPAKQKVQARVDAVRRLGWRQLLRSGRDARGTRDSGTP</sequence>
<name>A0ABU8N6S5_9PSEU</name>
<reference evidence="2 3" key="1">
    <citation type="submission" date="2024-03" db="EMBL/GenBank/DDBJ databases">
        <title>Actinomycetospora sp. OC33-EN06, a novel actinomycete isolated from wild orchid (Aerides multiflora).</title>
        <authorList>
            <person name="Suriyachadkun C."/>
        </authorList>
    </citation>
    <scope>NUCLEOTIDE SEQUENCE [LARGE SCALE GENOMIC DNA]</scope>
    <source>
        <strain evidence="2 3">OC33-EN06</strain>
    </source>
</reference>
<gene>
    <name evidence="2" type="ORF">WCD41_16680</name>
</gene>
<keyword evidence="2" id="KW-0808">Transferase</keyword>
<dbReference type="RefSeq" id="WP_337714591.1">
    <property type="nucleotide sequence ID" value="NZ_JBBEGL010000004.1"/>
</dbReference>
<evidence type="ECO:0000259" key="1">
    <source>
        <dbReference type="Pfam" id="PF00535"/>
    </source>
</evidence>
<evidence type="ECO:0000313" key="3">
    <source>
        <dbReference type="Proteomes" id="UP001370100"/>
    </source>
</evidence>
<feature type="domain" description="Glycosyltransferase 2-like" evidence="1">
    <location>
        <begin position="3"/>
        <end position="153"/>
    </location>
</feature>
<proteinExistence type="predicted"/>
<organism evidence="2 3">
    <name type="scientific">Actinomycetospora aeridis</name>
    <dbReference type="NCBI Taxonomy" id="3129231"/>
    <lineage>
        <taxon>Bacteria</taxon>
        <taxon>Bacillati</taxon>
        <taxon>Actinomycetota</taxon>
        <taxon>Actinomycetes</taxon>
        <taxon>Pseudonocardiales</taxon>
        <taxon>Pseudonocardiaceae</taxon>
        <taxon>Actinomycetospora</taxon>
    </lineage>
</organism>
<keyword evidence="3" id="KW-1185">Reference proteome</keyword>
<dbReference type="Gene3D" id="3.90.550.10">
    <property type="entry name" value="Spore Coat Polysaccharide Biosynthesis Protein SpsA, Chain A"/>
    <property type="match status" value="1"/>
</dbReference>
<dbReference type="PANTHER" id="PTHR43685">
    <property type="entry name" value="GLYCOSYLTRANSFERASE"/>
    <property type="match status" value="1"/>
</dbReference>
<dbReference type="Pfam" id="PF00535">
    <property type="entry name" value="Glycos_transf_2"/>
    <property type="match status" value="1"/>
</dbReference>
<dbReference type="EC" id="2.4.-.-" evidence="2"/>
<dbReference type="InterPro" id="IPR029044">
    <property type="entry name" value="Nucleotide-diphossugar_trans"/>
</dbReference>
<dbReference type="GO" id="GO:0016757">
    <property type="term" value="F:glycosyltransferase activity"/>
    <property type="evidence" value="ECO:0007669"/>
    <property type="project" value="UniProtKB-KW"/>
</dbReference>
<dbReference type="PANTHER" id="PTHR43685:SF2">
    <property type="entry name" value="GLYCOSYLTRANSFERASE 2-LIKE DOMAIN-CONTAINING PROTEIN"/>
    <property type="match status" value="1"/>
</dbReference>
<evidence type="ECO:0000313" key="2">
    <source>
        <dbReference type="EMBL" id="MEJ2888100.1"/>
    </source>
</evidence>
<dbReference type="InterPro" id="IPR050834">
    <property type="entry name" value="Glycosyltransf_2"/>
</dbReference>
<dbReference type="SUPFAM" id="SSF53448">
    <property type="entry name" value="Nucleotide-diphospho-sugar transferases"/>
    <property type="match status" value="1"/>
</dbReference>
<comment type="caution">
    <text evidence="2">The sequence shown here is derived from an EMBL/GenBank/DDBJ whole genome shotgun (WGS) entry which is preliminary data.</text>
</comment>
<accession>A0ABU8N6S5</accession>
<dbReference type="EMBL" id="JBBEGL010000004">
    <property type="protein sequence ID" value="MEJ2888100.1"/>
    <property type="molecule type" value="Genomic_DNA"/>
</dbReference>
<dbReference type="Proteomes" id="UP001370100">
    <property type="component" value="Unassembled WGS sequence"/>
</dbReference>
<protein>
    <submittedName>
        <fullName evidence="2">Glycosyltransferase</fullName>
        <ecNumber evidence="2">2.4.-.-</ecNumber>
    </submittedName>
</protein>
<dbReference type="InterPro" id="IPR001173">
    <property type="entry name" value="Glyco_trans_2-like"/>
</dbReference>